<dbReference type="Pfam" id="PF14428">
    <property type="entry name" value="DddA-like"/>
    <property type="match status" value="1"/>
</dbReference>
<dbReference type="AlphaFoldDB" id="A0A495JIH8"/>
<evidence type="ECO:0000313" key="1">
    <source>
        <dbReference type="EMBL" id="RKR88368.1"/>
    </source>
</evidence>
<organism evidence="1 2">
    <name type="scientific">Micromonospora pisi</name>
    <dbReference type="NCBI Taxonomy" id="589240"/>
    <lineage>
        <taxon>Bacteria</taxon>
        <taxon>Bacillati</taxon>
        <taxon>Actinomycetota</taxon>
        <taxon>Actinomycetes</taxon>
        <taxon>Micromonosporales</taxon>
        <taxon>Micromonosporaceae</taxon>
        <taxon>Micromonospora</taxon>
    </lineage>
</organism>
<dbReference type="EMBL" id="RBKT01000001">
    <property type="protein sequence ID" value="RKR88368.1"/>
    <property type="molecule type" value="Genomic_DNA"/>
</dbReference>
<dbReference type="InterPro" id="IPR032724">
    <property type="entry name" value="SCP1.201-like"/>
</dbReference>
<sequence>MSLVAEVVARLNAVRVDLHQQRQSALSLAVQLDETTRRLTAMIGTSTNPYAQMALARLAAGARRLREGAQLAGGAEAAVAAYVDLITGTTVAAAGGEATASVGPAVAQTRPQKSAVDEIRPHVGRDVAAGRLYDTEGRPLTPLAGPGDTGAGTGLAAPLPSLRFITHIESNATAHMRRHRIRHAVLYTNMRPCLGEDGCTQNIKATLPAGYRLTVYQVRPNGGVRVWLFDGTGEGIADDRS</sequence>
<proteinExistence type="predicted"/>
<protein>
    <submittedName>
        <fullName evidence="1">Nucleic acid/nucleotide deaminase of polymorphic system toxin</fullName>
    </submittedName>
</protein>
<reference evidence="1 2" key="1">
    <citation type="submission" date="2018-10" db="EMBL/GenBank/DDBJ databases">
        <title>Sequencing the genomes of 1000 actinobacteria strains.</title>
        <authorList>
            <person name="Klenk H.-P."/>
        </authorList>
    </citation>
    <scope>NUCLEOTIDE SEQUENCE [LARGE SCALE GENOMIC DNA]</scope>
    <source>
        <strain evidence="1 2">DSM 45175</strain>
    </source>
</reference>
<comment type="caution">
    <text evidence="1">The sequence shown here is derived from an EMBL/GenBank/DDBJ whole genome shotgun (WGS) entry which is preliminary data.</text>
</comment>
<dbReference type="Proteomes" id="UP000277671">
    <property type="component" value="Unassembled WGS sequence"/>
</dbReference>
<gene>
    <name evidence="1" type="ORF">BDK92_2685</name>
</gene>
<keyword evidence="2" id="KW-1185">Reference proteome</keyword>
<evidence type="ECO:0000313" key="2">
    <source>
        <dbReference type="Proteomes" id="UP000277671"/>
    </source>
</evidence>
<name>A0A495JIH8_9ACTN</name>
<accession>A0A495JIH8</accession>
<dbReference type="RefSeq" id="WP_246017015.1">
    <property type="nucleotide sequence ID" value="NZ_RBKT01000001.1"/>
</dbReference>